<organism evidence="1 2">
    <name type="scientific">Rheinheimera tilapiae</name>
    <dbReference type="NCBI Taxonomy" id="875043"/>
    <lineage>
        <taxon>Bacteria</taxon>
        <taxon>Pseudomonadati</taxon>
        <taxon>Pseudomonadota</taxon>
        <taxon>Gammaproteobacteria</taxon>
        <taxon>Chromatiales</taxon>
        <taxon>Chromatiaceae</taxon>
        <taxon>Rheinheimera</taxon>
    </lineage>
</organism>
<dbReference type="Proteomes" id="UP001589813">
    <property type="component" value="Unassembled WGS sequence"/>
</dbReference>
<dbReference type="InterPro" id="IPR027396">
    <property type="entry name" value="DsrEFH-like"/>
</dbReference>
<comment type="caution">
    <text evidence="1">The sequence shown here is derived from an EMBL/GenBank/DDBJ whole genome shotgun (WGS) entry which is preliminary data.</text>
</comment>
<proteinExistence type="predicted"/>
<gene>
    <name evidence="1" type="ORF">ACFFJP_10200</name>
</gene>
<reference evidence="1 2" key="1">
    <citation type="submission" date="2024-09" db="EMBL/GenBank/DDBJ databases">
        <authorList>
            <person name="Sun Q."/>
            <person name="Mori K."/>
        </authorList>
    </citation>
    <scope>NUCLEOTIDE SEQUENCE [LARGE SCALE GENOMIC DNA]</scope>
    <source>
        <strain evidence="1 2">KCTC 23315</strain>
    </source>
</reference>
<sequence length="85" mass="9671">MRLFQLTQAKLPALLTFATADDYLLLRQDAVYLLLQPQRWPCRLGVQADDLRARGLVCPADVDKLTDSQWVELTLQATQVILCQN</sequence>
<keyword evidence="2" id="KW-1185">Reference proteome</keyword>
<accession>A0ABV6BCR5</accession>
<evidence type="ECO:0000313" key="1">
    <source>
        <dbReference type="EMBL" id="MFC0048659.1"/>
    </source>
</evidence>
<dbReference type="Pfam" id="PF04077">
    <property type="entry name" value="DsrH"/>
    <property type="match status" value="1"/>
</dbReference>
<dbReference type="EMBL" id="JBHLXP010000001">
    <property type="protein sequence ID" value="MFC0048659.1"/>
    <property type="molecule type" value="Genomic_DNA"/>
</dbReference>
<evidence type="ECO:0000313" key="2">
    <source>
        <dbReference type="Proteomes" id="UP001589813"/>
    </source>
</evidence>
<dbReference type="Gene3D" id="3.40.1260.10">
    <property type="entry name" value="DsrEFH-like"/>
    <property type="match status" value="1"/>
</dbReference>
<name>A0ABV6BCR5_9GAMM</name>
<dbReference type="InterPro" id="IPR007215">
    <property type="entry name" value="Sulphur_relay_TusB/DsrH"/>
</dbReference>
<dbReference type="RefSeq" id="WP_377243049.1">
    <property type="nucleotide sequence ID" value="NZ_JBHLXP010000001.1"/>
</dbReference>
<protein>
    <submittedName>
        <fullName evidence="1">DsrH/TusB family sulfur metabolism protein</fullName>
    </submittedName>
</protein>
<dbReference type="SUPFAM" id="SSF75169">
    <property type="entry name" value="DsrEFH-like"/>
    <property type="match status" value="1"/>
</dbReference>